<dbReference type="FunFam" id="2.60.40.60:FF:000116">
    <property type="entry name" value="Dachsous cadherin-related 2"/>
    <property type="match status" value="1"/>
</dbReference>
<dbReference type="FunFam" id="2.60.40.60:FF:000024">
    <property type="entry name" value="FAT atypical cadherin 3"/>
    <property type="match status" value="1"/>
</dbReference>
<dbReference type="GO" id="GO:0016339">
    <property type="term" value="P:calcium-dependent cell-cell adhesion via plasma membrane cell adhesion molecules"/>
    <property type="evidence" value="ECO:0007669"/>
    <property type="project" value="UniProtKB-ARBA"/>
</dbReference>
<dbReference type="InterPro" id="IPR001791">
    <property type="entry name" value="Laminin_G"/>
</dbReference>
<evidence type="ECO:0000259" key="18">
    <source>
        <dbReference type="PROSITE" id="PS50025"/>
    </source>
</evidence>
<comment type="caution">
    <text evidence="15">Lacks conserved residue(s) required for the propagation of feature annotation.</text>
</comment>
<dbReference type="FunFam" id="2.60.40.60:FF:000340">
    <property type="entry name" value="Protocadherin Fat 4"/>
    <property type="match status" value="1"/>
</dbReference>
<evidence type="ECO:0000256" key="9">
    <source>
        <dbReference type="ARBA" id="ARBA00022889"/>
    </source>
</evidence>
<dbReference type="SUPFAM" id="SSF57196">
    <property type="entry name" value="EGF/Laminin"/>
    <property type="match status" value="2"/>
</dbReference>
<feature type="domain" description="Cadherin" evidence="20">
    <location>
        <begin position="492"/>
        <end position="596"/>
    </location>
</feature>
<dbReference type="InterPro" id="IPR015919">
    <property type="entry name" value="Cadherin-like_sf"/>
</dbReference>
<feature type="domain" description="Cadherin" evidence="20">
    <location>
        <begin position="3138"/>
        <end position="3242"/>
    </location>
</feature>
<feature type="region of interest" description="Disordered" evidence="16">
    <location>
        <begin position="4371"/>
        <end position="4410"/>
    </location>
</feature>
<keyword evidence="5 17" id="KW-0812">Transmembrane</keyword>
<dbReference type="PROSITE" id="PS00022">
    <property type="entry name" value="EGF_1"/>
    <property type="match status" value="4"/>
</dbReference>
<dbReference type="GO" id="GO:0007156">
    <property type="term" value="P:homophilic cell adhesion via plasma membrane adhesion molecules"/>
    <property type="evidence" value="ECO:0007669"/>
    <property type="project" value="InterPro"/>
</dbReference>
<dbReference type="FunFam" id="2.60.40.60:FF:000134">
    <property type="entry name" value="protocadherin Fat 4"/>
    <property type="match status" value="1"/>
</dbReference>
<feature type="compositionally biased region" description="Basic residues" evidence="16">
    <location>
        <begin position="4260"/>
        <end position="4280"/>
    </location>
</feature>
<dbReference type="Pfam" id="PF00008">
    <property type="entry name" value="EGF"/>
    <property type="match status" value="2"/>
</dbReference>
<feature type="domain" description="Laminin G" evidence="18">
    <location>
        <begin position="3887"/>
        <end position="4066"/>
    </location>
</feature>
<feature type="region of interest" description="Disordered" evidence="16">
    <location>
        <begin position="4168"/>
        <end position="4190"/>
    </location>
</feature>
<dbReference type="Pfam" id="PF02210">
    <property type="entry name" value="Laminin_G_2"/>
    <property type="match status" value="1"/>
</dbReference>
<keyword evidence="4 15" id="KW-0245">EGF-like domain</keyword>
<dbReference type="Pfam" id="PF00028">
    <property type="entry name" value="Cadherin"/>
    <property type="match status" value="25"/>
</dbReference>
<feature type="domain" description="EGF-like" evidence="19">
    <location>
        <begin position="3532"/>
        <end position="3571"/>
    </location>
</feature>
<feature type="disulfide bond" evidence="15">
    <location>
        <begin position="3832"/>
        <end position="3841"/>
    </location>
</feature>
<dbReference type="InterPro" id="IPR000152">
    <property type="entry name" value="EGF-type_Asp/Asn_hydroxyl_site"/>
</dbReference>
<dbReference type="SMART" id="SM00282">
    <property type="entry name" value="LamG"/>
    <property type="match status" value="2"/>
</dbReference>
<name>A0A164R3A7_9CRUS</name>
<protein>
    <submittedName>
        <fullName evidence="21">Putative Neural-cadherin 2</fullName>
    </submittedName>
</protein>
<dbReference type="CDD" id="cd11304">
    <property type="entry name" value="Cadherin_repeat"/>
    <property type="match status" value="27"/>
</dbReference>
<dbReference type="Pfam" id="PF25374">
    <property type="entry name" value="Cadherin_FAT4_N"/>
    <property type="match status" value="1"/>
</dbReference>
<feature type="domain" description="Cadherin" evidence="20">
    <location>
        <begin position="1572"/>
        <end position="1668"/>
    </location>
</feature>
<dbReference type="GO" id="GO:0007157">
    <property type="term" value="P:heterophilic cell-cell adhesion via plasma membrane cell adhesion molecules"/>
    <property type="evidence" value="ECO:0007669"/>
    <property type="project" value="UniProtKB-ARBA"/>
</dbReference>
<dbReference type="FunFam" id="2.60.40.60:FF:000321">
    <property type="entry name" value="Cadherin-related tumor suppressor"/>
    <property type="match status" value="1"/>
</dbReference>
<dbReference type="FunFam" id="2.60.40.60:FF:000002">
    <property type="entry name" value="Protocadherin alpha 2"/>
    <property type="match status" value="1"/>
</dbReference>
<evidence type="ECO:0000256" key="2">
    <source>
        <dbReference type="ARBA" id="ARBA00004221"/>
    </source>
</evidence>
<dbReference type="PRINTS" id="PR00205">
    <property type="entry name" value="CADHERIN"/>
</dbReference>
<dbReference type="SUPFAM" id="SSF49313">
    <property type="entry name" value="Cadherin-like"/>
    <property type="match status" value="28"/>
</dbReference>
<dbReference type="Gene3D" id="2.60.40.60">
    <property type="entry name" value="Cadherins"/>
    <property type="match status" value="29"/>
</dbReference>
<dbReference type="CDD" id="cd00110">
    <property type="entry name" value="LamG"/>
    <property type="match status" value="2"/>
</dbReference>
<sequence>MAKEQHQVQNSVDAFEEESSCKTNMSSATENTLSNMLQWPSFKTVQCWHRLTSPKSAGSSTSELSETTKAKCNKSKTTRWRCSGRRNATTDALWCCTMVVFLQALLVHGQGPGPGPGRKSVDRLMNAVANQTNIMPDQLMQSRAVDMRIQLEVAEEKAAGTVVGVIPTKAGFTYRFNENPREFRLNGTTGEIVTAVVLDREALSSDRFDLVILSSQPTYPIEVRILVVDINDNAPAFPEPTIEVSFSESANTGTRVILDTATDGDAGENDVTTNYEIVGGNDDLKFKLAVTATDNDAGENARVTYYISETETQFAVDAETGVISTTEQLNCQRSCPQSVSCNKSCVFTVFARDHGNPRQDGRTYVTVNLLDANDHDPIIRFRYFPATADFATVDENAQNGSVVAAVSVIDFDEGANGETTVEIKAGNELVHFRLEETPSFHIVRVNGVLDREKISKYNLTIVATDSGSPVRKALAFLIIHVNDVNDHEPIFEKSEYSAVLSELVSVGSYVAGITATDEDTGINSNIFYAIVSGNDHQWFDIDIVSGLITTQSQLDREQQDTVELRISARDGGPNPRWAYTLIKITILDENDEHPQFVQQSLKQVNLSENTPPNTLVALLTAVDHDQGTNGSVSYMFDSEMDQRYPGIFAIDASTGRVTTRTKLDREVIPEYEIKVVARDQGNPPLSSTATIVLRVLDANDNSPEFYPQQYLVAVAESLQVGEAVVTVTAMDEDEDENAQVTYSIKSGAEGAFDIEEQTGIIRLRSPLNSARKAHYKLKVAAKDRGDRKAVEDAVVEILVENSPANYLDFGSSSYHFVVVEDPGKKEPAIGREVGRLSVNNKQVQSSPKYSIVGGDPSRVFHVDETTGVLTTAKRIDREKQSRYELSVVARSGFSYGTVSVNITVQDVNDNPPRFDKSRAVARVVENWPANHQVYLAKAEDLDTGNNSRITYSLTLNPHELFTISPTLGMIYLNRPLQNELSHFDSSLTLEVTATDGGAPPLSSRQLVTLNLEDVNDHTPVFEYLSYETSLLETISVNERFFALSAMDEDKGANGRVSYYISEGNDAAKFGIFPDGMLYVKSALDREAKDYYALTVVAQDGGSPSRSSSVSVTIHVIDENDNPPKFSNETFSFYIPENEAPDSYVGRLTATDRDVGRNAELTFSIATSQTDFSIDPKSGFIKTLRYFDRERLLQTTGQDHIVLEAVVSDNGVLRLRDRARIHVFILDVNDNAPVFARVPYKAQVSEGAAVDAQVFRVVATDADDQLNGDIFYFIAEGNGDHKFRIDEVTGQLVLNRPLDREATDRYTLKIGARDAGTPNLSTSTTVVIDVVDENDNAPEFIHSEAKVSAVETLAVGSELVTFQATDADLGVNSEITFSIGAGNMHDTFRIDPQLGTLYLEKPLDFEMQRLYNLNITASDQGNPSLVSSITFVVTVEDANDNAPVFPSTAIVRQIQEGIPLNTPIVTVTAEDPDSGLNSRIRYSLIQQEPSVFVGLPSRGGSGPHFAIRPDTGVIYVVRPIDREFADTFRLTVVATDQAEPATNRMSAEKLVTVIVEDVNDNAPTFTSVTAGLLPKGAERGHEIIRLHAADADANTNGLVTYELVSGDAELFALERTTGRLTLRKEIPAAEITYQLSVRATDEAVHSQRKSTGTHITVISVTDDMTGPLFTKKLYAGSVSENEPAGTNVLTVSARFTGNPLADVEYFIYNVSAGHRGVPLLFEIDSESGVVSTSAILDREADAEEYELDIIAVTRGTASPQTSVCKVNTIDLHLFSPLGFLSTSRNRQMAVEAALLESLAHQRKGAQLETFPDQIMPVESRNFVIYLIKYFEISNCQKIEISVLMLGVPVLTGTGTVMIFVEDVNDHSPEFSQSQYRSEVIENGPVGLFVTKVSAFDNDAGENAIIRYELKNEKEKFRIDPNTGEMVTKAKLDREERSEYELVVVASDSSLTNARTAQVSVIVHVNDVNDHPPVFREMLDIVYVPDNIEPGQFVVGASAADADIGLNGKIIYQLFGDDASKFSINQDTGVIKASTSLAASLSKLTNFKLEIRASDSGTSSLSSTNIVEIRLRPADQFPVVRSEAKSFTFSEQIENRVFTSVTATSPKAGAAGEIQYGIAGGNTGEIFQVNAKTGEVSIGKGLDFEITNQYELWIEARDSDETSLASVTRLLINVTDFNDNTPVFDHVIYYASILEEQFPPSPLMASASPRSGADHAAWENRALLQDGKTGLGFSHGGSRHSTSGHENFATNQIDRVRGQNSTDKVVLTVHATDSDSGRNGLVRYQLRNSGDLENAFSVDAESGKIYTNVKLDREDVGHYTLIVEAVDQGAPQRTGTATVSVTVADKNDNPPRFTRLFSVNVTENAAIGTFVIQVTSSDRDIGANANATYSFTENPSGKFRIDPVSGNVTVAGVIDRESKEEYLLKVSAVDGSWRAETPLTITVQDQNDNAPEFEHSFYSFNFAELQRSVAFVGQVTASDRDKQGPNAMITYSMKHPSEFFSIDLTSGEILSKQTVRYKHTSKGSSPENMYTLWVVAADNGKPPLASECLVSINVVNANSYAPRFEKPVFFSPVPDSAVLGQNIVQLVAETGQSDATGGAVVHPHSIEYVKIGGNGSDFFNVEKDTGWVTVTGPLFGRRDMEFVLVVRALSTGAPPTHDETLVRLIVTGENRYTPVFTALSYQIIVQENEPLGSVIVSVTASDNDSGPNGVVHYAIVSGNEENKFLIDSSTGDISVANTLDFDTLPKFTLNITATDMGFEARVATATLTVLLTDVNDNPPRFNQSHYDAYVRENFPPDTVVIDLEAVDADSAKNSVIQYSIIGGSGKEFFTIDSETGTVSTKSSFDFEERTFYELDVLASNPDSSMFGSTVVRVHITGRNEFFPKFVQPVFQFTVSESVPVGASVGIIQATDSDNGEDGEVFYLFVGSSNDRGFHITPETGVITVARPLDRESNLHFVSILKEQSPMTGGQRGSGSDPNGQDVSSSDYSVSPVDHARIVLSVMAKNRGGIRGNDTDEAQVIISIQDGNDPPVFGQPLYRVHQLVESAAVGTKVVTVQAIDKDVRPPNNEFTYSILGGEGSKSFRIDPRSGIIETASLLDRERQAVYNVTVGAIDRGSPPQTGTAEVHIVLQDVNDNGPTFEPVRPVGSVFENEPPGTSVMILRAVDADQAPNAEPFTFTIVGGEHKDDFIVDKDTGVVRTTSILDREEASQMTIVVEIADGGSPQLKSQLPVTVNVLDRNDNPSTARTVRLVVNIFTETFNGGRIADVRPNDLDISGQYQCRIINGQSASATNLFSIPRGCNLHALRVHKPSEYSVKISGNDGLHPDVTSSVSVSFVPFDNKTLQHSVTLRLLNTTTERLLANHWKALVDGLQASVSFGKVHVYSIRQEGDHVDLILAVHKTQGDYWDQDSVATFLDAAKELMQKALAPPTKFVTNYTPCQNMPCENGGVCTSHLRMTEEMETVDSPSLIFTSPRLEQQYVCACKNGFSGSRCELRQDPCTPTPCRNGGSCTRQGSDFQCSCPLGFQGKQCDQERSRACELTPSPCRNGGSCQETPEGAYFCLCRPGYRGNQCELTSDSCRPNPCLNGGHCDNRKPGYRCVCSDNYFGTHCERSSFGFSELSYMMFPPLEASTNDISIVFSTNMGNALLAYNFGQQTGGRSDFVALEIYQGKARFMFGGSQTAIAAISVPKQVADGKWYRVTATRNGRIGSLSVGECSLTGESCRDCRSGDRTCSADYTGPTGTLNFSNQPMYLGGVATIEAIQDRPGQVHSDDFVGCFQSVSVNGRSLNLSSPLKSRGVTSTCHRRRDICNVHAPSCGTGGTCIDGWSNATCVCQGGLQAPNCFVALEPLSFTAGSYVEFHISERHRRRQILQTLYSSGQKWKREIQVENSWSNTRLSRGRREIGEAVSMHNSVSVSFRTVSKNGYLFFAATNNDFTTLRLQDGLLQYASRYGSGSLVNMTIEDKAVADGSWHNVTLTSKFRALRLYLDGVEVGDELDMSIVHDFMDPYLTSVLIGASNKDVYNMNEDMFEFEGCLANFTVNGEIQPLNGSGGIFDRVIHHGRILAGCSNSIAGASTAPDPLSIGITLVIVFFVILLVAILISFVVVRVRRQQRDKKAGMQINKHNGGAMMGGGSVNDPSRTLAESGYVETSDVSEDGCVRPSLTQDLTSKKFREREVTDHRDRDRPQRPDIIEREVVNKSPGVPLRVEDSHLGDHSSMTGLGGLGDCEGPEHYDLENASSIAPSDIDIVYHYKGYRDGNVRKYKTNPHVPSYHKHNHRHSPHSFASPPHRESPRNMLRSSPAPGLPGGPPVAPPRESPGVLKMQSTPLARLSPSSELSQQTPRILTLQDLSGKPLQTALLATSQVGGVKDVMSTSERSLNSPVSQLSQSTSSIRNSSQATKKKKKAGSDMGVALGLTAEEIERLNSRPRNSSLVSTLDAVSSSSDDRPRSKEKLVELMETNTELLETAESSTDESGNDSFTCSEFEYENNYEKVSRDFGPGNMIFSKLAEVENENEHDNESGKHYDGFDSFRGSLSTLVASDDDLSNISAYKPPNGSSLGWDYLLNWGPNFESLVGVFKDIAELPDCNNGRTNASSRMVVCPKASEEYI</sequence>
<accession>A0A164R3A7</accession>
<dbReference type="SUPFAM" id="SSF49899">
    <property type="entry name" value="Concanavalin A-like lectins/glucanases"/>
    <property type="match status" value="2"/>
</dbReference>
<dbReference type="PROSITE" id="PS01186">
    <property type="entry name" value="EGF_2"/>
    <property type="match status" value="3"/>
</dbReference>
<comment type="subcellular location">
    <subcellularLocation>
        <location evidence="2">Apical cell membrane</location>
    </subcellularLocation>
    <subcellularLocation>
        <location evidence="1">Cell membrane</location>
        <topology evidence="1">Single-pass membrane protein</topology>
    </subcellularLocation>
</comment>
<feature type="transmembrane region" description="Helical" evidence="17">
    <location>
        <begin position="4080"/>
        <end position="4105"/>
    </location>
</feature>
<evidence type="ECO:0000259" key="19">
    <source>
        <dbReference type="PROSITE" id="PS50026"/>
    </source>
</evidence>
<keyword evidence="13" id="KW-0325">Glycoprotein</keyword>
<dbReference type="PANTHER" id="PTHR24027">
    <property type="entry name" value="CADHERIN-23"/>
    <property type="match status" value="1"/>
</dbReference>
<feature type="domain" description="EGF-like" evidence="19">
    <location>
        <begin position="3573"/>
        <end position="3609"/>
    </location>
</feature>
<feature type="domain" description="Cadherin" evidence="20">
    <location>
        <begin position="2351"/>
        <end position="2451"/>
    </location>
</feature>
<dbReference type="STRING" id="35525.A0A164R3A7"/>
<dbReference type="FunFam" id="2.60.40.60:FF:000108">
    <property type="entry name" value="FAT atypical cadherin 4"/>
    <property type="match status" value="1"/>
</dbReference>
<keyword evidence="10 17" id="KW-1133">Transmembrane helix</keyword>
<dbReference type="GO" id="GO:0035159">
    <property type="term" value="P:regulation of tube length, open tracheal system"/>
    <property type="evidence" value="ECO:0007669"/>
    <property type="project" value="UniProtKB-ARBA"/>
</dbReference>
<feature type="domain" description="Cadherin" evidence="20">
    <location>
        <begin position="1235"/>
        <end position="1339"/>
    </location>
</feature>
<feature type="domain" description="Cadherin" evidence="20">
    <location>
        <begin position="2675"/>
        <end position="2779"/>
    </location>
</feature>
<dbReference type="FunFam" id="2.60.40.60:FF:000081">
    <property type="entry name" value="protocadherin Fat 4"/>
    <property type="match status" value="1"/>
</dbReference>
<dbReference type="GO" id="GO:0090251">
    <property type="term" value="P:protein localization involved in establishment of planar polarity"/>
    <property type="evidence" value="ECO:0007669"/>
    <property type="project" value="UniProtKB-ARBA"/>
</dbReference>
<feature type="disulfide bond" evidence="15">
    <location>
        <begin position="3599"/>
        <end position="3608"/>
    </location>
</feature>
<dbReference type="Proteomes" id="UP000076858">
    <property type="component" value="Unassembled WGS sequence"/>
</dbReference>
<dbReference type="GO" id="GO:0008013">
    <property type="term" value="F:beta-catenin binding"/>
    <property type="evidence" value="ECO:0007669"/>
    <property type="project" value="TreeGrafter"/>
</dbReference>
<dbReference type="PROSITE" id="PS50268">
    <property type="entry name" value="CADHERIN_2"/>
    <property type="match status" value="26"/>
</dbReference>
<feature type="domain" description="Cadherin" evidence="20">
    <location>
        <begin position="2264"/>
        <end position="2351"/>
    </location>
</feature>
<dbReference type="FunFam" id="2.60.40.60:FF:000080">
    <property type="entry name" value="FAT atypical cadherin 1"/>
    <property type="match status" value="2"/>
</dbReference>
<feature type="domain" description="Cadherin" evidence="20">
    <location>
        <begin position="2563"/>
        <end position="2674"/>
    </location>
</feature>
<feature type="domain" description="Cadherin" evidence="20">
    <location>
        <begin position="915"/>
        <end position="1021"/>
    </location>
</feature>
<feature type="disulfide bond" evidence="15">
    <location>
        <begin position="3481"/>
        <end position="3490"/>
    </location>
</feature>
<evidence type="ECO:0000256" key="4">
    <source>
        <dbReference type="ARBA" id="ARBA00022536"/>
    </source>
</evidence>
<feature type="region of interest" description="Disordered" evidence="16">
    <location>
        <begin position="4260"/>
        <end position="4320"/>
    </location>
</feature>
<keyword evidence="12 15" id="KW-1015">Disulfide bond</keyword>
<evidence type="ECO:0000256" key="3">
    <source>
        <dbReference type="ARBA" id="ARBA00022475"/>
    </source>
</evidence>
<dbReference type="PROSITE" id="PS00010">
    <property type="entry name" value="ASX_HYDROXYL"/>
    <property type="match status" value="1"/>
</dbReference>
<dbReference type="FunFam" id="2.60.40.60:FF:000013">
    <property type="entry name" value="Cadherin EGF LAG seven-pass G-type receptor"/>
    <property type="match status" value="1"/>
</dbReference>
<dbReference type="FunFam" id="2.60.40.60:FF:000144">
    <property type="entry name" value="FAT atypical cadherin 4"/>
    <property type="match status" value="1"/>
</dbReference>
<evidence type="ECO:0000256" key="10">
    <source>
        <dbReference type="ARBA" id="ARBA00022989"/>
    </source>
</evidence>
<keyword evidence="22" id="KW-1185">Reference proteome</keyword>
<dbReference type="Gene3D" id="2.10.25.10">
    <property type="entry name" value="Laminin"/>
    <property type="match status" value="4"/>
</dbReference>
<keyword evidence="3" id="KW-1003">Cell membrane</keyword>
<dbReference type="FunFam" id="2.10.25.10:FF:000594">
    <property type="entry name" value="cadherin-related tumor suppressor"/>
    <property type="match status" value="1"/>
</dbReference>
<gene>
    <name evidence="21" type="ORF">APZ42_027763</name>
</gene>
<dbReference type="GO" id="GO:0016477">
    <property type="term" value="P:cell migration"/>
    <property type="evidence" value="ECO:0007669"/>
    <property type="project" value="TreeGrafter"/>
</dbReference>
<dbReference type="GO" id="GO:0048638">
    <property type="term" value="P:regulation of developmental growth"/>
    <property type="evidence" value="ECO:0007669"/>
    <property type="project" value="UniProtKB-ARBA"/>
</dbReference>
<evidence type="ECO:0000256" key="8">
    <source>
        <dbReference type="ARBA" id="ARBA00022837"/>
    </source>
</evidence>
<feature type="domain" description="Cadherin" evidence="20">
    <location>
        <begin position="1445"/>
        <end position="1564"/>
    </location>
</feature>
<evidence type="ECO:0000313" key="21">
    <source>
        <dbReference type="EMBL" id="KZS08300.1"/>
    </source>
</evidence>
<feature type="domain" description="EGF-like" evidence="19">
    <location>
        <begin position="3804"/>
        <end position="3842"/>
    </location>
</feature>
<dbReference type="Pfam" id="PF00054">
    <property type="entry name" value="Laminin_G_1"/>
    <property type="match status" value="1"/>
</dbReference>
<dbReference type="CDD" id="cd00054">
    <property type="entry name" value="EGF_CA"/>
    <property type="match status" value="5"/>
</dbReference>
<dbReference type="InterPro" id="IPR039808">
    <property type="entry name" value="Cadherin"/>
</dbReference>
<keyword evidence="8 14" id="KW-0106">Calcium</keyword>
<comment type="caution">
    <text evidence="21">The sequence shown here is derived from an EMBL/GenBank/DDBJ whole genome shotgun (WGS) entry which is preliminary data.</text>
</comment>
<evidence type="ECO:0000256" key="1">
    <source>
        <dbReference type="ARBA" id="ARBA00004162"/>
    </source>
</evidence>
<feature type="disulfide bond" evidence="15">
    <location>
        <begin position="3561"/>
        <end position="3570"/>
    </location>
</feature>
<evidence type="ECO:0000256" key="13">
    <source>
        <dbReference type="ARBA" id="ARBA00023180"/>
    </source>
</evidence>
<dbReference type="SMART" id="SM00112">
    <property type="entry name" value="CA"/>
    <property type="match status" value="27"/>
</dbReference>
<feature type="domain" description="Cadherin" evidence="20">
    <location>
        <begin position="172"/>
        <end position="237"/>
    </location>
</feature>
<feature type="domain" description="Cadherin" evidence="20">
    <location>
        <begin position="1870"/>
        <end position="1973"/>
    </location>
</feature>
<dbReference type="EMBL" id="LRGB01002244">
    <property type="protein sequence ID" value="KZS08300.1"/>
    <property type="molecule type" value="Genomic_DNA"/>
</dbReference>
<feature type="domain" description="Cadherin" evidence="20">
    <location>
        <begin position="2452"/>
        <end position="2562"/>
    </location>
</feature>
<feature type="domain" description="Cadherin" evidence="20">
    <location>
        <begin position="706"/>
        <end position="914"/>
    </location>
</feature>
<dbReference type="FunFam" id="2.10.25.10:FF:000321">
    <property type="entry name" value="Protein delta homolog 1"/>
    <property type="match status" value="1"/>
</dbReference>
<dbReference type="GO" id="GO:0048589">
    <property type="term" value="P:developmental growth"/>
    <property type="evidence" value="ECO:0007669"/>
    <property type="project" value="UniProtKB-ARBA"/>
</dbReference>
<dbReference type="GO" id="GO:0016327">
    <property type="term" value="C:apicolateral plasma membrane"/>
    <property type="evidence" value="ECO:0007669"/>
    <property type="project" value="UniProtKB-ARBA"/>
</dbReference>
<feature type="domain" description="EGF-like" evidence="19">
    <location>
        <begin position="3493"/>
        <end position="3529"/>
    </location>
</feature>
<evidence type="ECO:0000256" key="5">
    <source>
        <dbReference type="ARBA" id="ARBA00022692"/>
    </source>
</evidence>
<dbReference type="GO" id="GO:0022603">
    <property type="term" value="P:regulation of anatomical structure morphogenesis"/>
    <property type="evidence" value="ECO:0007669"/>
    <property type="project" value="UniProtKB-ARBA"/>
</dbReference>
<evidence type="ECO:0000313" key="22">
    <source>
        <dbReference type="Proteomes" id="UP000076858"/>
    </source>
</evidence>
<dbReference type="FunFam" id="2.60.40.60:FF:000039">
    <property type="entry name" value="FAT atypical cadherin 3"/>
    <property type="match status" value="1"/>
</dbReference>
<dbReference type="PANTHER" id="PTHR24027:SF438">
    <property type="entry name" value="CADHERIN 23"/>
    <property type="match status" value="1"/>
</dbReference>
<feature type="domain" description="Cadherin" evidence="20">
    <location>
        <begin position="1669"/>
        <end position="1869"/>
    </location>
</feature>
<dbReference type="FunFam" id="2.60.40.60:FF:000286">
    <property type="entry name" value="Cadherin-related tumor suppressor"/>
    <property type="match status" value="1"/>
</dbReference>
<evidence type="ECO:0000256" key="16">
    <source>
        <dbReference type="SAM" id="MobiDB-lite"/>
    </source>
</evidence>
<dbReference type="GO" id="GO:0016342">
    <property type="term" value="C:catenin complex"/>
    <property type="evidence" value="ECO:0007669"/>
    <property type="project" value="TreeGrafter"/>
</dbReference>
<dbReference type="InterPro" id="IPR000742">
    <property type="entry name" value="EGF"/>
</dbReference>
<dbReference type="PROSITE" id="PS50026">
    <property type="entry name" value="EGF_3"/>
    <property type="match status" value="5"/>
</dbReference>
<feature type="compositionally biased region" description="Low complexity" evidence="16">
    <location>
        <begin position="4380"/>
        <end position="4397"/>
    </location>
</feature>
<dbReference type="PROSITE" id="PS00232">
    <property type="entry name" value="CADHERIN_1"/>
    <property type="match status" value="15"/>
</dbReference>
<feature type="domain" description="Cadherin" evidence="20">
    <location>
        <begin position="385"/>
        <end position="491"/>
    </location>
</feature>
<feature type="domain" description="Cadherin" evidence="20">
    <location>
        <begin position="1022"/>
        <end position="1125"/>
    </location>
</feature>
<dbReference type="FunFam" id="2.60.120.200:FF:000207">
    <property type="entry name" value="Cadherin-related tumor suppressor"/>
    <property type="match status" value="1"/>
</dbReference>
<keyword evidence="11 17" id="KW-0472">Membrane</keyword>
<dbReference type="GO" id="GO:0042067">
    <property type="term" value="P:establishment of ommatidial planar polarity"/>
    <property type="evidence" value="ECO:0007669"/>
    <property type="project" value="UniProtKB-ARBA"/>
</dbReference>
<feature type="domain" description="Cadherin" evidence="20">
    <location>
        <begin position="1340"/>
        <end position="1444"/>
    </location>
</feature>
<dbReference type="SMART" id="SM00179">
    <property type="entry name" value="EGF_CA"/>
    <property type="match status" value="4"/>
</dbReference>
<dbReference type="GO" id="GO:0005509">
    <property type="term" value="F:calcium ion binding"/>
    <property type="evidence" value="ECO:0007669"/>
    <property type="project" value="UniProtKB-UniRule"/>
</dbReference>
<reference evidence="21 22" key="1">
    <citation type="submission" date="2016-03" db="EMBL/GenBank/DDBJ databases">
        <title>EvidentialGene: Evidence-directed Construction of Genes on Genomes.</title>
        <authorList>
            <person name="Gilbert D.G."/>
            <person name="Choi J.-H."/>
            <person name="Mockaitis K."/>
            <person name="Colbourne J."/>
            <person name="Pfrender M."/>
        </authorList>
    </citation>
    <scope>NUCLEOTIDE SEQUENCE [LARGE SCALE GENOMIC DNA]</scope>
    <source>
        <strain evidence="21 22">Xinb3</strain>
        <tissue evidence="21">Complete organism</tissue>
    </source>
</reference>
<dbReference type="FunFam" id="2.60.40.60:FF:000037">
    <property type="entry name" value="FAT atypical cadherin 1"/>
    <property type="match status" value="1"/>
</dbReference>
<evidence type="ECO:0000259" key="20">
    <source>
        <dbReference type="PROSITE" id="PS50268"/>
    </source>
</evidence>
<dbReference type="InterPro" id="IPR013320">
    <property type="entry name" value="ConA-like_dom_sf"/>
</dbReference>
<keyword evidence="7" id="KW-0677">Repeat</keyword>
<feature type="domain" description="Cadherin" evidence="20">
    <location>
        <begin position="2780"/>
        <end position="2883"/>
    </location>
</feature>
<feature type="domain" description="Cadherin" evidence="20">
    <location>
        <begin position="598"/>
        <end position="705"/>
    </location>
</feature>
<feature type="compositionally biased region" description="Pro residues" evidence="16">
    <location>
        <begin position="4302"/>
        <end position="4315"/>
    </location>
</feature>
<evidence type="ECO:0000256" key="14">
    <source>
        <dbReference type="PROSITE-ProRule" id="PRU00043"/>
    </source>
</evidence>
<dbReference type="InterPro" id="IPR002126">
    <property type="entry name" value="Cadherin-like_dom"/>
</dbReference>
<evidence type="ECO:0000256" key="7">
    <source>
        <dbReference type="ARBA" id="ARBA00022737"/>
    </source>
</evidence>
<dbReference type="GO" id="GO:0051239">
    <property type="term" value="P:regulation of multicellular organismal process"/>
    <property type="evidence" value="ECO:0007669"/>
    <property type="project" value="UniProtKB-ARBA"/>
</dbReference>
<dbReference type="PROSITE" id="PS50025">
    <property type="entry name" value="LAM_G_DOMAIN"/>
    <property type="match status" value="2"/>
</dbReference>
<dbReference type="GO" id="GO:0016324">
    <property type="term" value="C:apical plasma membrane"/>
    <property type="evidence" value="ECO:0007669"/>
    <property type="project" value="UniProtKB-SubCell"/>
</dbReference>
<feature type="domain" description="Cadherin" evidence="20">
    <location>
        <begin position="2884"/>
        <end position="3030"/>
    </location>
</feature>
<dbReference type="Gene3D" id="2.60.120.200">
    <property type="match status" value="2"/>
</dbReference>
<feature type="domain" description="Cadherin" evidence="20">
    <location>
        <begin position="238"/>
        <end position="379"/>
    </location>
</feature>
<feature type="domain" description="Cadherin" evidence="20">
    <location>
        <begin position="1126"/>
        <end position="1234"/>
    </location>
</feature>
<feature type="domain" description="Cadherin" evidence="20">
    <location>
        <begin position="1974"/>
        <end position="2078"/>
    </location>
</feature>
<keyword evidence="6" id="KW-0732">Signal</keyword>
<dbReference type="GO" id="GO:0045296">
    <property type="term" value="F:cadherin binding"/>
    <property type="evidence" value="ECO:0007669"/>
    <property type="project" value="TreeGrafter"/>
</dbReference>
<evidence type="ECO:0000256" key="17">
    <source>
        <dbReference type="SAM" id="Phobius"/>
    </source>
</evidence>
<dbReference type="FunFam" id="2.60.40.60:FF:000033">
    <property type="entry name" value="FAT atypical cadherin 1"/>
    <property type="match status" value="1"/>
</dbReference>
<evidence type="ECO:0000256" key="11">
    <source>
        <dbReference type="ARBA" id="ARBA00023136"/>
    </source>
</evidence>
<evidence type="ECO:0000256" key="15">
    <source>
        <dbReference type="PROSITE-ProRule" id="PRU00076"/>
    </source>
</evidence>
<feature type="disulfide bond" evidence="15">
    <location>
        <begin position="3519"/>
        <end position="3528"/>
    </location>
</feature>
<feature type="region of interest" description="Disordered" evidence="16">
    <location>
        <begin position="4426"/>
        <end position="4450"/>
    </location>
</feature>
<dbReference type="SMART" id="SM00181">
    <property type="entry name" value="EGF"/>
    <property type="match status" value="5"/>
</dbReference>
<feature type="domain" description="Laminin G" evidence="18">
    <location>
        <begin position="3610"/>
        <end position="3801"/>
    </location>
</feature>
<proteinExistence type="predicted"/>
<dbReference type="OrthoDB" id="6252479at2759"/>
<dbReference type="FunFam" id="2.60.40.60:FF:000275">
    <property type="entry name" value="Si:dkey-30k22.7"/>
    <property type="match status" value="1"/>
</dbReference>
<feature type="domain" description="Cadherin" evidence="20">
    <location>
        <begin position="3039"/>
        <end position="3137"/>
    </location>
</feature>
<dbReference type="FunFam" id="2.60.40.60:FF:000035">
    <property type="entry name" value="Protocadherin Fat 3"/>
    <property type="match status" value="1"/>
</dbReference>
<dbReference type="InterPro" id="IPR001881">
    <property type="entry name" value="EGF-like_Ca-bd_dom"/>
</dbReference>
<dbReference type="FunFam" id="2.60.40.60:FF:000143">
    <property type="entry name" value="FAT atypical cadherin 4"/>
    <property type="match status" value="1"/>
</dbReference>
<dbReference type="InterPro" id="IPR020894">
    <property type="entry name" value="Cadherin_CS"/>
</dbReference>
<organism evidence="21 22">
    <name type="scientific">Daphnia magna</name>
    <dbReference type="NCBI Taxonomy" id="35525"/>
    <lineage>
        <taxon>Eukaryota</taxon>
        <taxon>Metazoa</taxon>
        <taxon>Ecdysozoa</taxon>
        <taxon>Arthropoda</taxon>
        <taxon>Crustacea</taxon>
        <taxon>Branchiopoda</taxon>
        <taxon>Diplostraca</taxon>
        <taxon>Cladocera</taxon>
        <taxon>Anomopoda</taxon>
        <taxon>Daphniidae</taxon>
        <taxon>Daphnia</taxon>
    </lineage>
</organism>
<dbReference type="FunFam" id="2.60.40.60:FF:000029">
    <property type="entry name" value="Cadherin EGF LAG seven-pass G-type receptor 3"/>
    <property type="match status" value="1"/>
</dbReference>
<feature type="domain" description="EGF-like" evidence="19">
    <location>
        <begin position="3433"/>
        <end position="3491"/>
    </location>
</feature>
<feature type="region of interest" description="Disordered" evidence="16">
    <location>
        <begin position="2962"/>
        <end position="2986"/>
    </location>
</feature>
<feature type="domain" description="Cadherin" evidence="20">
    <location>
        <begin position="2095"/>
        <end position="2182"/>
    </location>
</feature>
<dbReference type="GO" id="GO:0035332">
    <property type="term" value="P:positive regulation of hippo signaling"/>
    <property type="evidence" value="ECO:0007669"/>
    <property type="project" value="UniProtKB-ARBA"/>
</dbReference>
<dbReference type="FunFam" id="2.60.40.60:FF:000020">
    <property type="entry name" value="Dachsous cadherin-related 1b"/>
    <property type="match status" value="2"/>
</dbReference>
<keyword evidence="9" id="KW-0130">Cell adhesion</keyword>
<feature type="region of interest" description="Disordered" evidence="16">
    <location>
        <begin position="1"/>
        <end position="21"/>
    </location>
</feature>
<dbReference type="FunFam" id="2.60.40.60:FF:000106">
    <property type="entry name" value="FAT atypical cadherin 4"/>
    <property type="match status" value="1"/>
</dbReference>
<evidence type="ECO:0000256" key="6">
    <source>
        <dbReference type="ARBA" id="ARBA00022729"/>
    </source>
</evidence>
<evidence type="ECO:0000256" key="12">
    <source>
        <dbReference type="ARBA" id="ARBA00023157"/>
    </source>
</evidence>
<feature type="compositionally biased region" description="Polar residues" evidence="16">
    <location>
        <begin position="4426"/>
        <end position="4442"/>
    </location>
</feature>